<dbReference type="SUPFAM" id="SSF51445">
    <property type="entry name" value="(Trans)glycosidases"/>
    <property type="match status" value="1"/>
</dbReference>
<dbReference type="PRINTS" id="PR01217">
    <property type="entry name" value="PRICHEXTENSN"/>
</dbReference>
<evidence type="ECO:0000256" key="2">
    <source>
        <dbReference type="ARBA" id="ARBA00023295"/>
    </source>
</evidence>
<evidence type="ECO:0000256" key="4">
    <source>
        <dbReference type="SAM" id="SignalP"/>
    </source>
</evidence>
<dbReference type="Gene3D" id="3.20.20.80">
    <property type="entry name" value="Glycosidases"/>
    <property type="match status" value="1"/>
</dbReference>
<dbReference type="InterPro" id="IPR001579">
    <property type="entry name" value="Glyco_hydro_18_chit_AS"/>
</dbReference>
<dbReference type="GO" id="GO:0004553">
    <property type="term" value="F:hydrolase activity, hydrolyzing O-glycosyl compounds"/>
    <property type="evidence" value="ECO:0007669"/>
    <property type="project" value="InterPro"/>
</dbReference>
<evidence type="ECO:0000259" key="5">
    <source>
        <dbReference type="PROSITE" id="PS51910"/>
    </source>
</evidence>
<feature type="region of interest" description="Disordered" evidence="3">
    <location>
        <begin position="60"/>
        <end position="113"/>
    </location>
</feature>
<evidence type="ECO:0000256" key="1">
    <source>
        <dbReference type="ARBA" id="ARBA00022801"/>
    </source>
</evidence>
<dbReference type="PROSITE" id="PS01095">
    <property type="entry name" value="GH18_1"/>
    <property type="match status" value="1"/>
</dbReference>
<dbReference type="GO" id="GO:0005975">
    <property type="term" value="P:carbohydrate metabolic process"/>
    <property type="evidence" value="ECO:0007669"/>
    <property type="project" value="InterPro"/>
</dbReference>
<evidence type="ECO:0000256" key="3">
    <source>
        <dbReference type="SAM" id="MobiDB-lite"/>
    </source>
</evidence>
<dbReference type="AlphaFoldDB" id="A0A7S1ADB5"/>
<feature type="compositionally biased region" description="Pro residues" evidence="3">
    <location>
        <begin position="60"/>
        <end position="108"/>
    </location>
</feature>
<feature type="chain" id="PRO_5030959134" description="GH18 domain-containing protein" evidence="4">
    <location>
        <begin position="26"/>
        <end position="409"/>
    </location>
</feature>
<organism evidence="6">
    <name type="scientific">Noctiluca scintillans</name>
    <name type="common">Sea sparkle</name>
    <name type="synonym">Red tide dinoflagellate</name>
    <dbReference type="NCBI Taxonomy" id="2966"/>
    <lineage>
        <taxon>Eukaryota</taxon>
        <taxon>Sar</taxon>
        <taxon>Alveolata</taxon>
        <taxon>Dinophyceae</taxon>
        <taxon>Noctilucales</taxon>
        <taxon>Noctilucaceae</taxon>
        <taxon>Noctiluca</taxon>
    </lineage>
</organism>
<gene>
    <name evidence="6" type="ORF">NSCI0253_LOCUS24064</name>
</gene>
<dbReference type="InterPro" id="IPR017853">
    <property type="entry name" value="GH"/>
</dbReference>
<keyword evidence="4" id="KW-0732">Signal</keyword>
<dbReference type="PROSITE" id="PS51910">
    <property type="entry name" value="GH18_2"/>
    <property type="match status" value="1"/>
</dbReference>
<sequence length="409" mass="42594">MRRTILSFFAVSGIIVESTPSCCWSKWGDAGTCGDYVGPGGRCNTDPTVTCISDSDCPLVPPPPTPTPPAPTPPAPTPPAPTPPAPTPPAPTPPAPIPPAPTPSPPSPTSGLPKKTMGLYLLIDDNSTPYNITTKWTPVLPDYMAQAGGPNVFWLAFVNPVNMAIPDSMVHVSRNRPAGSLVIPSVGGYSYSLKPNPWSWLESASAAEAMAAQVATWPAKYGFDGIDLDIETGAGDAAGAGPNMMAFVRNLKALVPNFIITQPVFGYPGVKEEEYVPNESWKSGSTAGVDAIGLMVYSGTNALQYVKNYVDASSQWQGFPITSDVPSTSVILGCGGDEAAGDIETLASAARDQDLGGIMVWYASVNDAATGKPAIQYSHGSPDASVKTTIAEWSKALTIMQGPTATVIV</sequence>
<evidence type="ECO:0000313" key="6">
    <source>
        <dbReference type="EMBL" id="CAD8849714.1"/>
    </source>
</evidence>
<reference evidence="6" key="1">
    <citation type="submission" date="2021-01" db="EMBL/GenBank/DDBJ databases">
        <authorList>
            <person name="Corre E."/>
            <person name="Pelletier E."/>
            <person name="Niang G."/>
            <person name="Scheremetjew M."/>
            <person name="Finn R."/>
            <person name="Kale V."/>
            <person name="Holt S."/>
            <person name="Cochrane G."/>
            <person name="Meng A."/>
            <person name="Brown T."/>
            <person name="Cohen L."/>
        </authorList>
    </citation>
    <scope>NUCLEOTIDE SEQUENCE</scope>
</reference>
<protein>
    <recommendedName>
        <fullName evidence="5">GH18 domain-containing protein</fullName>
    </recommendedName>
</protein>
<name>A0A7S1ADB5_NOCSC</name>
<keyword evidence="2" id="KW-0326">Glycosidase</keyword>
<dbReference type="EMBL" id="HBFQ01034152">
    <property type="protein sequence ID" value="CAD8849714.1"/>
    <property type="molecule type" value="Transcribed_RNA"/>
</dbReference>
<proteinExistence type="predicted"/>
<dbReference type="InterPro" id="IPR001223">
    <property type="entry name" value="Glyco_hydro18_cat"/>
</dbReference>
<keyword evidence="1" id="KW-0378">Hydrolase</keyword>
<feature type="domain" description="GH18" evidence="5">
    <location>
        <begin position="114"/>
        <end position="382"/>
    </location>
</feature>
<feature type="signal peptide" evidence="4">
    <location>
        <begin position="1"/>
        <end position="25"/>
    </location>
</feature>
<accession>A0A7S1ADB5</accession>